<dbReference type="EMBL" id="JBHSKG010000005">
    <property type="protein sequence ID" value="MFC5139003.1"/>
    <property type="molecule type" value="Genomic_DNA"/>
</dbReference>
<evidence type="ECO:0000313" key="1">
    <source>
        <dbReference type="EMBL" id="MFC5139003.1"/>
    </source>
</evidence>
<accession>A0ABV9ZFW3</accession>
<keyword evidence="2" id="KW-1185">Reference proteome</keyword>
<protein>
    <recommendedName>
        <fullName evidence="3">DUF4157 domain-containing protein</fullName>
    </recommendedName>
</protein>
<reference evidence="2" key="1">
    <citation type="journal article" date="2019" name="Int. J. Syst. Evol. Microbiol.">
        <title>The Global Catalogue of Microorganisms (GCM) 10K type strain sequencing project: providing services to taxonomists for standard genome sequencing and annotation.</title>
        <authorList>
            <consortium name="The Broad Institute Genomics Platform"/>
            <consortium name="The Broad Institute Genome Sequencing Center for Infectious Disease"/>
            <person name="Wu L."/>
            <person name="Ma J."/>
        </authorList>
    </citation>
    <scope>NUCLEOTIDE SEQUENCE [LARGE SCALE GENOMIC DNA]</scope>
    <source>
        <strain evidence="2">XZYJ18</strain>
    </source>
</reference>
<evidence type="ECO:0000313" key="2">
    <source>
        <dbReference type="Proteomes" id="UP001596175"/>
    </source>
</evidence>
<sequence length="232" mass="24950">MIGRRGAITARSRWLHLAGAVVLALGRSVSSVQRLSPSLQAPARPLTADERAVLQPVLAGGTALDDIRIIDGRAGLFDVVPHPFTLGTTIYLKGRRAPGLLVHEAVHVWQYRTRGARYTVEALGAQARYGTARVGGAYDWRAEVRRGRTRWRDLYAEAQAQFVQELWEEGVGIVDGRVERGGGAFFRAVEAGGPARLDDGPVDRSALARECVAALRGGGGMTAPSEIPHAPD</sequence>
<evidence type="ECO:0008006" key="3">
    <source>
        <dbReference type="Google" id="ProtNLM"/>
    </source>
</evidence>
<dbReference type="RefSeq" id="WP_378021196.1">
    <property type="nucleotide sequence ID" value="NZ_JBHSKG010000005.1"/>
</dbReference>
<proteinExistence type="predicted"/>
<name>A0ABV9ZFW3_9PSEU</name>
<comment type="caution">
    <text evidence="1">The sequence shown here is derived from an EMBL/GenBank/DDBJ whole genome shotgun (WGS) entry which is preliminary data.</text>
</comment>
<dbReference type="Proteomes" id="UP001596175">
    <property type="component" value="Unassembled WGS sequence"/>
</dbReference>
<gene>
    <name evidence="1" type="ORF">ACFPK1_12230</name>
</gene>
<organism evidence="1 2">
    <name type="scientific">Actinomycetospora rhizophila</name>
    <dbReference type="NCBI Taxonomy" id="1416876"/>
    <lineage>
        <taxon>Bacteria</taxon>
        <taxon>Bacillati</taxon>
        <taxon>Actinomycetota</taxon>
        <taxon>Actinomycetes</taxon>
        <taxon>Pseudonocardiales</taxon>
        <taxon>Pseudonocardiaceae</taxon>
        <taxon>Actinomycetospora</taxon>
    </lineage>
</organism>